<dbReference type="EMBL" id="HE575320">
    <property type="protein sequence ID" value="CCC91646.1"/>
    <property type="molecule type" value="Genomic_DNA"/>
</dbReference>
<name>G0UQI5_TRYCI</name>
<accession>G0UQI5</accession>
<proteinExistence type="predicted"/>
<sequence length="476" mass="52002">MRFSAVLRCVTSGTTLTKKISHLAERVEQHLSTPHDGLAPDARAQAVDDLWQQVVATVPSARALKETDTLLALVCRMLRYGVKPAHDKAASTTWSVLIGDLAPYSDIEANSVLAYPGTVESFLGGEGAMGNALCGNTNGNRDSGEWEGPPLLQLTRETLLLTGGVVPLSSRVPCTDGRVLGQLLGAFCGCCESVAESSVCGDALTKSCLLEVSAAVLNALKVFEDAITGENCKFLNPPLLRLLRLLVRLDHERGSQQNKQGSVSLEFTEDFCERLTNVLPTNALGARIVLHFIFEQHNLFPEEMVPLALVCVAFRGVWLRYAKADDSFPCLKHLQSMNEAVDVTLQRNANNNNLLGLREGDEAELRLLLSVALLRGMRLHADSPEEFLRNAISIVDSCPASISVEYEILMAKTKLLEMFSDDETSCSAIYDDLLQSLRAIVELDRVKSRMTHHRPTCAVGKTFRAATKYQNSGTTE</sequence>
<organism evidence="1">
    <name type="scientific">Trypanosoma congolense (strain IL3000)</name>
    <dbReference type="NCBI Taxonomy" id="1068625"/>
    <lineage>
        <taxon>Eukaryota</taxon>
        <taxon>Discoba</taxon>
        <taxon>Euglenozoa</taxon>
        <taxon>Kinetoplastea</taxon>
        <taxon>Metakinetoplastina</taxon>
        <taxon>Trypanosomatida</taxon>
        <taxon>Trypanosomatidae</taxon>
        <taxon>Trypanosoma</taxon>
        <taxon>Nannomonas</taxon>
    </lineage>
</organism>
<reference evidence="1" key="1">
    <citation type="journal article" date="2012" name="Proc. Natl. Acad. Sci. U.S.A.">
        <title>Antigenic diversity is generated by distinct evolutionary mechanisms in African trypanosome species.</title>
        <authorList>
            <person name="Jackson A.P."/>
            <person name="Berry A."/>
            <person name="Aslett M."/>
            <person name="Allison H.C."/>
            <person name="Burton P."/>
            <person name="Vavrova-Anderson J."/>
            <person name="Brown R."/>
            <person name="Browne H."/>
            <person name="Corton N."/>
            <person name="Hauser H."/>
            <person name="Gamble J."/>
            <person name="Gilderthorp R."/>
            <person name="Marcello L."/>
            <person name="McQuillan J."/>
            <person name="Otto T.D."/>
            <person name="Quail M.A."/>
            <person name="Sanders M.J."/>
            <person name="van Tonder A."/>
            <person name="Ginger M.L."/>
            <person name="Field M.C."/>
            <person name="Barry J.D."/>
            <person name="Hertz-Fowler C."/>
            <person name="Berriman M."/>
        </authorList>
    </citation>
    <scope>NUCLEOTIDE SEQUENCE</scope>
    <source>
        <strain evidence="1">IL3000</strain>
    </source>
</reference>
<evidence type="ECO:0000313" key="1">
    <source>
        <dbReference type="EMBL" id="CCC91646.1"/>
    </source>
</evidence>
<dbReference type="VEuPathDB" id="TriTrypDB:TcIL3000_7_4600"/>
<protein>
    <submittedName>
        <fullName evidence="1">Uncharacterized protein TCIL3000_7_4600</fullName>
    </submittedName>
</protein>
<gene>
    <name evidence="1" type="ORF">TCIL3000_7_4600</name>
</gene>
<dbReference type="AlphaFoldDB" id="G0UQI5"/>